<dbReference type="InterPro" id="IPR047618">
    <property type="entry name" value="QOR-like"/>
</dbReference>
<dbReference type="STRING" id="3088.A0A383W2N1"/>
<dbReference type="GO" id="GO:0005829">
    <property type="term" value="C:cytosol"/>
    <property type="evidence" value="ECO:0007669"/>
    <property type="project" value="TreeGrafter"/>
</dbReference>
<dbReference type="PANTHER" id="PTHR48106">
    <property type="entry name" value="QUINONE OXIDOREDUCTASE PIG3-RELATED"/>
    <property type="match status" value="1"/>
</dbReference>
<dbReference type="GO" id="GO:0003960">
    <property type="term" value="F:quinone reductase (NADPH) activity"/>
    <property type="evidence" value="ECO:0007669"/>
    <property type="project" value="InterPro"/>
</dbReference>
<evidence type="ECO:0000256" key="2">
    <source>
        <dbReference type="ARBA" id="ARBA00023002"/>
    </source>
</evidence>
<dbReference type="EMBL" id="FNXT01001087">
    <property type="protein sequence ID" value="SZX71918.1"/>
    <property type="molecule type" value="Genomic_DNA"/>
</dbReference>
<feature type="domain" description="Enoyl reductase (ER)" evidence="4">
    <location>
        <begin position="14"/>
        <end position="328"/>
    </location>
</feature>
<name>A0A383W2N1_TETOB</name>
<evidence type="ECO:0000313" key="6">
    <source>
        <dbReference type="Proteomes" id="UP000256970"/>
    </source>
</evidence>
<dbReference type="InterPro" id="IPR036291">
    <property type="entry name" value="NAD(P)-bd_dom_sf"/>
</dbReference>
<proteinExistence type="predicted"/>
<dbReference type="PANTHER" id="PTHR48106:SF13">
    <property type="entry name" value="QUINONE OXIDOREDUCTASE-RELATED"/>
    <property type="match status" value="1"/>
</dbReference>
<dbReference type="GO" id="GO:0008270">
    <property type="term" value="F:zinc ion binding"/>
    <property type="evidence" value="ECO:0007669"/>
    <property type="project" value="InterPro"/>
</dbReference>
<evidence type="ECO:0000256" key="3">
    <source>
        <dbReference type="ARBA" id="ARBA00070796"/>
    </source>
</evidence>
<dbReference type="AlphaFoldDB" id="A0A383W2N1"/>
<dbReference type="Gene3D" id="3.90.180.10">
    <property type="entry name" value="Medium-chain alcohol dehydrogenases, catalytic domain"/>
    <property type="match status" value="1"/>
</dbReference>
<dbReference type="SUPFAM" id="SSF50129">
    <property type="entry name" value="GroES-like"/>
    <property type="match status" value="1"/>
</dbReference>
<dbReference type="CDD" id="cd05286">
    <property type="entry name" value="QOR2"/>
    <property type="match status" value="1"/>
</dbReference>
<keyword evidence="1" id="KW-0521">NADP</keyword>
<gene>
    <name evidence="5" type="ORF">BQ4739_LOCUS12022</name>
</gene>
<dbReference type="InterPro" id="IPR002364">
    <property type="entry name" value="Quin_OxRdtase/zeta-crystal_CS"/>
</dbReference>
<dbReference type="SUPFAM" id="SSF51735">
    <property type="entry name" value="NAD(P)-binding Rossmann-fold domains"/>
    <property type="match status" value="1"/>
</dbReference>
<dbReference type="Pfam" id="PF00107">
    <property type="entry name" value="ADH_zinc_N"/>
    <property type="match status" value="1"/>
</dbReference>
<keyword evidence="2" id="KW-0560">Oxidoreductase</keyword>
<dbReference type="InterPro" id="IPR011032">
    <property type="entry name" value="GroES-like_sf"/>
</dbReference>
<sequence length="334" mass="34877">MASSMKAVIFNDHGGTEVLKYTDIDRPTAGEGQVVIKNEYAGVNFIDTYHRSGLYPRSTFPAGLGEEGAGTVVEVGPGVTGLAVGDSVGYVSRSTLGGSFAEFTAVQAGLVTKLPQGVSTQAAAAVLLQGLTALSMVKATCQVAAGDWVLVHAAAGGTGQLLCQLCSHIGAKVIGTTSTPEKAEVAKRCGCSDVILYSHEDVVQRVMQLTNGKGVKFVYDGVGKSTFDASLKCLDYLGWLICFGNASGKPEPFDVLRLAEKSARLMRPSLFSTLAAEPGLTASLTAELLQLVQQGVVVPEVHKVYPLSAVAQAQQDLTGRKTTGKLLLRPDTLG</sequence>
<protein>
    <recommendedName>
        <fullName evidence="3">Probable quinone oxidoreductase</fullName>
    </recommendedName>
</protein>
<dbReference type="InterPro" id="IPR013149">
    <property type="entry name" value="ADH-like_C"/>
</dbReference>
<dbReference type="Gene3D" id="3.40.50.720">
    <property type="entry name" value="NAD(P)-binding Rossmann-like Domain"/>
    <property type="match status" value="1"/>
</dbReference>
<dbReference type="SMART" id="SM00829">
    <property type="entry name" value="PKS_ER"/>
    <property type="match status" value="1"/>
</dbReference>
<dbReference type="PROSITE" id="PS01162">
    <property type="entry name" value="QOR_ZETA_CRYSTAL"/>
    <property type="match status" value="1"/>
</dbReference>
<dbReference type="GO" id="GO:0035925">
    <property type="term" value="F:mRNA 3'-UTR AU-rich region binding"/>
    <property type="evidence" value="ECO:0007669"/>
    <property type="project" value="TreeGrafter"/>
</dbReference>
<evidence type="ECO:0000259" key="4">
    <source>
        <dbReference type="SMART" id="SM00829"/>
    </source>
</evidence>
<keyword evidence="6" id="KW-1185">Reference proteome</keyword>
<evidence type="ECO:0000313" key="5">
    <source>
        <dbReference type="EMBL" id="SZX71918.1"/>
    </source>
</evidence>
<dbReference type="Pfam" id="PF08240">
    <property type="entry name" value="ADH_N"/>
    <property type="match status" value="1"/>
</dbReference>
<dbReference type="Proteomes" id="UP000256970">
    <property type="component" value="Unassembled WGS sequence"/>
</dbReference>
<accession>A0A383W2N1</accession>
<dbReference type="InterPro" id="IPR020843">
    <property type="entry name" value="ER"/>
</dbReference>
<dbReference type="GO" id="GO:0070402">
    <property type="term" value="F:NADPH binding"/>
    <property type="evidence" value="ECO:0007669"/>
    <property type="project" value="TreeGrafter"/>
</dbReference>
<organism evidence="5 6">
    <name type="scientific">Tetradesmus obliquus</name>
    <name type="common">Green alga</name>
    <name type="synonym">Acutodesmus obliquus</name>
    <dbReference type="NCBI Taxonomy" id="3088"/>
    <lineage>
        <taxon>Eukaryota</taxon>
        <taxon>Viridiplantae</taxon>
        <taxon>Chlorophyta</taxon>
        <taxon>core chlorophytes</taxon>
        <taxon>Chlorophyceae</taxon>
        <taxon>CS clade</taxon>
        <taxon>Sphaeropleales</taxon>
        <taxon>Scenedesmaceae</taxon>
        <taxon>Tetradesmus</taxon>
    </lineage>
</organism>
<dbReference type="InterPro" id="IPR013154">
    <property type="entry name" value="ADH-like_N"/>
</dbReference>
<evidence type="ECO:0000256" key="1">
    <source>
        <dbReference type="ARBA" id="ARBA00022857"/>
    </source>
</evidence>
<dbReference type="FunFam" id="3.40.50.720:FF:000053">
    <property type="entry name" value="Quinone oxidoreductase 1"/>
    <property type="match status" value="1"/>
</dbReference>
<reference evidence="5 6" key="1">
    <citation type="submission" date="2016-10" db="EMBL/GenBank/DDBJ databases">
        <authorList>
            <person name="Cai Z."/>
        </authorList>
    </citation>
    <scope>NUCLEOTIDE SEQUENCE [LARGE SCALE GENOMIC DNA]</scope>
</reference>